<dbReference type="Gene3D" id="1.10.8.10">
    <property type="entry name" value="DNA helicase RuvA subunit, C-terminal domain"/>
    <property type="match status" value="1"/>
</dbReference>
<evidence type="ECO:0000259" key="7">
    <source>
        <dbReference type="SMART" id="SM00278"/>
    </source>
</evidence>
<dbReference type="InterPro" id="IPR036267">
    <property type="entry name" value="RuvA_C_sf"/>
</dbReference>
<keyword evidence="4 6" id="KW-0233">DNA recombination</keyword>
<evidence type="ECO:0000313" key="8">
    <source>
        <dbReference type="EMBL" id="OGY35038.1"/>
    </source>
</evidence>
<dbReference type="SMART" id="SM00278">
    <property type="entry name" value="HhH1"/>
    <property type="match status" value="2"/>
</dbReference>
<name>A0A1G1X4V3_9BACT</name>
<keyword evidence="8" id="KW-0378">Hydrolase</keyword>
<dbReference type="InterPro" id="IPR010994">
    <property type="entry name" value="RuvA_2-like"/>
</dbReference>
<feature type="domain" description="Helix-hairpin-helix DNA-binding motif class 1" evidence="7">
    <location>
        <begin position="72"/>
        <end position="91"/>
    </location>
</feature>
<dbReference type="HAMAP" id="MF_00031">
    <property type="entry name" value="DNA_HJ_migration_RuvA"/>
    <property type="match status" value="1"/>
</dbReference>
<evidence type="ECO:0000256" key="6">
    <source>
        <dbReference type="HAMAP-Rule" id="MF_00031"/>
    </source>
</evidence>
<evidence type="ECO:0000256" key="4">
    <source>
        <dbReference type="ARBA" id="ARBA00023172"/>
    </source>
</evidence>
<comment type="caution">
    <text evidence="6">Lacks conserved residue(s) required for the propagation of feature annotation.</text>
</comment>
<comment type="similarity">
    <text evidence="6">Belongs to the RuvA family.</text>
</comment>
<evidence type="ECO:0000313" key="9">
    <source>
        <dbReference type="Proteomes" id="UP000177528"/>
    </source>
</evidence>
<dbReference type="GO" id="GO:0006310">
    <property type="term" value="P:DNA recombination"/>
    <property type="evidence" value="ECO:0007669"/>
    <property type="project" value="UniProtKB-UniRule"/>
</dbReference>
<reference evidence="8 9" key="1">
    <citation type="journal article" date="2016" name="Nat. Commun.">
        <title>Thousands of microbial genomes shed light on interconnected biogeochemical processes in an aquifer system.</title>
        <authorList>
            <person name="Anantharaman K."/>
            <person name="Brown C.T."/>
            <person name="Hug L.A."/>
            <person name="Sharon I."/>
            <person name="Castelle C.J."/>
            <person name="Probst A.J."/>
            <person name="Thomas B.C."/>
            <person name="Singh A."/>
            <person name="Wilkins M.J."/>
            <person name="Karaoz U."/>
            <person name="Brodie E.L."/>
            <person name="Williams K.H."/>
            <person name="Hubbard S.S."/>
            <person name="Banfield J.F."/>
        </authorList>
    </citation>
    <scope>NUCLEOTIDE SEQUENCE [LARGE SCALE GENOMIC DNA]</scope>
</reference>
<dbReference type="NCBIfam" id="TIGR00084">
    <property type="entry name" value="ruvA"/>
    <property type="match status" value="1"/>
</dbReference>
<dbReference type="CDD" id="cd14332">
    <property type="entry name" value="UBA_RuvA_C"/>
    <property type="match status" value="1"/>
</dbReference>
<comment type="subunit">
    <text evidence="6">Homotetramer. Forms an RuvA(8)-RuvB(12)-Holliday junction (HJ) complex. HJ DNA is sandwiched between 2 RuvA tetramers; dsDNA enters through RuvA and exits via RuvB. An RuvB hexamer assembles on each DNA strand where it exits the tetramer. Each RuvB hexamer is contacted by two RuvA subunits (via domain III) on 2 adjacent RuvB subunits; this complex drives branch migration. In the full resolvosome a probable DNA-RuvA(4)-RuvB(12)-RuvC(2) complex forms which resolves the HJ.</text>
</comment>
<dbReference type="InterPro" id="IPR013849">
    <property type="entry name" value="DNA_helicase_Holl-junc_RuvA_I"/>
</dbReference>
<dbReference type="EMBL" id="MHHR01000005">
    <property type="protein sequence ID" value="OGY35038.1"/>
    <property type="molecule type" value="Genomic_DNA"/>
</dbReference>
<accession>A0A1G1X4V3</accession>
<dbReference type="GO" id="GO:0048476">
    <property type="term" value="C:Holliday junction resolvase complex"/>
    <property type="evidence" value="ECO:0007669"/>
    <property type="project" value="UniProtKB-UniRule"/>
</dbReference>
<dbReference type="Proteomes" id="UP000177528">
    <property type="component" value="Unassembled WGS sequence"/>
</dbReference>
<dbReference type="InterPro" id="IPR012340">
    <property type="entry name" value="NA-bd_OB-fold"/>
</dbReference>
<comment type="domain">
    <text evidence="6">Has three domains with a flexible linker between the domains II and III and assumes an 'L' shape. Domain III is highly mobile and contacts RuvB.</text>
</comment>
<keyword evidence="8" id="KW-0067">ATP-binding</keyword>
<comment type="caution">
    <text evidence="8">The sequence shown here is derived from an EMBL/GenBank/DDBJ whole genome shotgun (WGS) entry which is preliminary data.</text>
</comment>
<evidence type="ECO:0000256" key="1">
    <source>
        <dbReference type="ARBA" id="ARBA00022490"/>
    </source>
</evidence>
<evidence type="ECO:0000256" key="5">
    <source>
        <dbReference type="ARBA" id="ARBA00023204"/>
    </source>
</evidence>
<dbReference type="InterPro" id="IPR003583">
    <property type="entry name" value="Hlx-hairpin-Hlx_DNA-bd_motif"/>
</dbReference>
<feature type="region of interest" description="Domain III" evidence="6">
    <location>
        <begin position="147"/>
        <end position="189"/>
    </location>
</feature>
<sequence length="189" mass="20233">MIARIQGTVIEREEKALIIDVHGVGYRVIVTSSLREKSALGSEITLAIYDHRTDSDAVLFGFESVRDREYFELLLRVPSIGPKTAMGVLDAAPINVLSQAVLTGDMQLLTSLSGIGKRTAERIVVELKGKIGEFTDGVAVAVGPVHQDTVDALVAIGFTVMQAKQAVAKLPQDIASAEEAVKAVLKHKA</sequence>
<dbReference type="Gene3D" id="1.10.150.20">
    <property type="entry name" value="5' to 3' exonuclease, C-terminal subdomain"/>
    <property type="match status" value="1"/>
</dbReference>
<keyword evidence="8" id="KW-0347">Helicase</keyword>
<organism evidence="8 9">
    <name type="scientific">Candidatus Andersenbacteria bacterium RIFCSPHIGHO2_12_FULL_45_11</name>
    <dbReference type="NCBI Taxonomy" id="1797281"/>
    <lineage>
        <taxon>Bacteria</taxon>
        <taxon>Candidatus Anderseniibacteriota</taxon>
    </lineage>
</organism>
<dbReference type="Pfam" id="PF07499">
    <property type="entry name" value="RuvA_C"/>
    <property type="match status" value="1"/>
</dbReference>
<dbReference type="SUPFAM" id="SSF47781">
    <property type="entry name" value="RuvA domain 2-like"/>
    <property type="match status" value="1"/>
</dbReference>
<keyword evidence="3 6" id="KW-0238">DNA-binding</keyword>
<keyword evidence="5 6" id="KW-0234">DNA repair</keyword>
<dbReference type="SUPFAM" id="SSF50249">
    <property type="entry name" value="Nucleic acid-binding proteins"/>
    <property type="match status" value="1"/>
</dbReference>
<dbReference type="GO" id="GO:0006281">
    <property type="term" value="P:DNA repair"/>
    <property type="evidence" value="ECO:0007669"/>
    <property type="project" value="UniProtKB-UniRule"/>
</dbReference>
<gene>
    <name evidence="6" type="primary">ruvA</name>
    <name evidence="8" type="ORF">A3D99_00660</name>
</gene>
<keyword evidence="1 6" id="KW-0963">Cytoplasm</keyword>
<dbReference type="GO" id="GO:0000400">
    <property type="term" value="F:four-way junction DNA binding"/>
    <property type="evidence" value="ECO:0007669"/>
    <property type="project" value="UniProtKB-UniRule"/>
</dbReference>
<dbReference type="InterPro" id="IPR011114">
    <property type="entry name" value="RuvA_C"/>
</dbReference>
<evidence type="ECO:0000256" key="2">
    <source>
        <dbReference type="ARBA" id="ARBA00022763"/>
    </source>
</evidence>
<keyword evidence="8" id="KW-0547">Nucleotide-binding</keyword>
<evidence type="ECO:0000256" key="3">
    <source>
        <dbReference type="ARBA" id="ARBA00023125"/>
    </source>
</evidence>
<proteinExistence type="inferred from homology"/>
<dbReference type="Pfam" id="PF01330">
    <property type="entry name" value="RuvA_N"/>
    <property type="match status" value="1"/>
</dbReference>
<dbReference type="GO" id="GO:0005524">
    <property type="term" value="F:ATP binding"/>
    <property type="evidence" value="ECO:0007669"/>
    <property type="project" value="InterPro"/>
</dbReference>
<comment type="function">
    <text evidence="6">The RuvA-RuvB-RuvC complex processes Holliday junction (HJ) DNA during genetic recombination and DNA repair, while the RuvA-RuvB complex plays an important role in the rescue of blocked DNA replication forks via replication fork reversal (RFR). RuvA specifically binds to HJ cruciform DNA, conferring on it an open structure. The RuvB hexamer acts as an ATP-dependent pump, pulling dsDNA into and through the RuvAB complex. HJ branch migration allows RuvC to scan DNA until it finds its consensus sequence, where it cleaves and resolves the cruciform DNA.</text>
</comment>
<dbReference type="GO" id="GO:0005737">
    <property type="term" value="C:cytoplasm"/>
    <property type="evidence" value="ECO:0007669"/>
    <property type="project" value="UniProtKB-SubCell"/>
</dbReference>
<dbReference type="Pfam" id="PF14520">
    <property type="entry name" value="HHH_5"/>
    <property type="match status" value="1"/>
</dbReference>
<dbReference type="SUPFAM" id="SSF46929">
    <property type="entry name" value="DNA helicase RuvA subunit, C-terminal domain"/>
    <property type="match status" value="1"/>
</dbReference>
<feature type="domain" description="Helix-hairpin-helix DNA-binding motif class 1" evidence="7">
    <location>
        <begin position="107"/>
        <end position="126"/>
    </location>
</feature>
<dbReference type="GO" id="GO:0009378">
    <property type="term" value="F:four-way junction helicase activity"/>
    <property type="evidence" value="ECO:0007669"/>
    <property type="project" value="InterPro"/>
</dbReference>
<keyword evidence="2 6" id="KW-0227">DNA damage</keyword>
<dbReference type="AlphaFoldDB" id="A0A1G1X4V3"/>
<protein>
    <recommendedName>
        <fullName evidence="6">Holliday junction branch migration complex subunit RuvA</fullName>
    </recommendedName>
</protein>
<comment type="subcellular location">
    <subcellularLocation>
        <location evidence="6">Cytoplasm</location>
    </subcellularLocation>
</comment>
<dbReference type="InterPro" id="IPR000085">
    <property type="entry name" value="RuvA"/>
</dbReference>
<dbReference type="Gene3D" id="2.40.50.140">
    <property type="entry name" value="Nucleic acid-binding proteins"/>
    <property type="match status" value="1"/>
</dbReference>
<dbReference type="GO" id="GO:0009379">
    <property type="term" value="C:Holliday junction helicase complex"/>
    <property type="evidence" value="ECO:0007669"/>
    <property type="project" value="InterPro"/>
</dbReference>